<protein>
    <submittedName>
        <fullName evidence="3">Uncharacterized protein</fullName>
    </submittedName>
</protein>
<dbReference type="Proteomes" id="UP000799767">
    <property type="component" value="Unassembled WGS sequence"/>
</dbReference>
<accession>A0A6A6PVK4</accession>
<feature type="region of interest" description="Disordered" evidence="1">
    <location>
        <begin position="173"/>
        <end position="192"/>
    </location>
</feature>
<feature type="transmembrane region" description="Helical" evidence="2">
    <location>
        <begin position="16"/>
        <end position="36"/>
    </location>
</feature>
<dbReference type="GeneID" id="54479089"/>
<keyword evidence="2" id="KW-1133">Transmembrane helix</keyword>
<evidence type="ECO:0000256" key="2">
    <source>
        <dbReference type="SAM" id="Phobius"/>
    </source>
</evidence>
<dbReference type="AlphaFoldDB" id="A0A6A6PVK4"/>
<proteinExistence type="predicted"/>
<keyword evidence="2" id="KW-0472">Membrane</keyword>
<evidence type="ECO:0000313" key="4">
    <source>
        <dbReference type="Proteomes" id="UP000799767"/>
    </source>
</evidence>
<evidence type="ECO:0000256" key="1">
    <source>
        <dbReference type="SAM" id="MobiDB-lite"/>
    </source>
</evidence>
<feature type="compositionally biased region" description="Basic residues" evidence="1">
    <location>
        <begin position="173"/>
        <end position="188"/>
    </location>
</feature>
<keyword evidence="4" id="KW-1185">Reference proteome</keyword>
<reference evidence="3" key="1">
    <citation type="journal article" date="2020" name="Stud. Mycol.">
        <title>101 Dothideomycetes genomes: a test case for predicting lifestyles and emergence of pathogens.</title>
        <authorList>
            <person name="Haridas S."/>
            <person name="Albert R."/>
            <person name="Binder M."/>
            <person name="Bloem J."/>
            <person name="Labutti K."/>
            <person name="Salamov A."/>
            <person name="Andreopoulos B."/>
            <person name="Baker S."/>
            <person name="Barry K."/>
            <person name="Bills G."/>
            <person name="Bluhm B."/>
            <person name="Cannon C."/>
            <person name="Castanera R."/>
            <person name="Culley D."/>
            <person name="Daum C."/>
            <person name="Ezra D."/>
            <person name="Gonzalez J."/>
            <person name="Henrissat B."/>
            <person name="Kuo A."/>
            <person name="Liang C."/>
            <person name="Lipzen A."/>
            <person name="Lutzoni F."/>
            <person name="Magnuson J."/>
            <person name="Mondo S."/>
            <person name="Nolan M."/>
            <person name="Ohm R."/>
            <person name="Pangilinan J."/>
            <person name="Park H.-J."/>
            <person name="Ramirez L."/>
            <person name="Alfaro M."/>
            <person name="Sun H."/>
            <person name="Tritt A."/>
            <person name="Yoshinaga Y."/>
            <person name="Zwiers L.-H."/>
            <person name="Turgeon B."/>
            <person name="Goodwin S."/>
            <person name="Spatafora J."/>
            <person name="Crous P."/>
            <person name="Grigoriev I."/>
        </authorList>
    </citation>
    <scope>NUCLEOTIDE SEQUENCE</scope>
    <source>
        <strain evidence="3">CBS 113389</strain>
    </source>
</reference>
<dbReference type="RefSeq" id="XP_033589877.1">
    <property type="nucleotide sequence ID" value="XM_033738087.1"/>
</dbReference>
<organism evidence="3 4">
    <name type="scientific">Neohortaea acidophila</name>
    <dbReference type="NCBI Taxonomy" id="245834"/>
    <lineage>
        <taxon>Eukaryota</taxon>
        <taxon>Fungi</taxon>
        <taxon>Dikarya</taxon>
        <taxon>Ascomycota</taxon>
        <taxon>Pezizomycotina</taxon>
        <taxon>Dothideomycetes</taxon>
        <taxon>Dothideomycetidae</taxon>
        <taxon>Mycosphaerellales</taxon>
        <taxon>Teratosphaeriaceae</taxon>
        <taxon>Neohortaea</taxon>
    </lineage>
</organism>
<feature type="region of interest" description="Disordered" evidence="1">
    <location>
        <begin position="94"/>
        <end position="117"/>
    </location>
</feature>
<name>A0A6A6PVK4_9PEZI</name>
<sequence length="259" mass="29266">MPSSETRYLSGVRQTTITLVGICIKLPLSFVLSFLLHRTAFYLPLLQRLTLQSILSLQNPYFITLAQFNRMHSSLKFAALFLLGFGSLATASPPQTPPAYGGQTTTPTTTSKGGWHTSSTCSVETVTSTVWTTEVITTPRPRTWTSITVVSKPYTTQVITPVPYTTVITLASTRRRTSRRPKSQSSHRRGLDIRLLSSRQSPRATRRLCRRLKCKWPFKICLTTSRSSAYNICHPQHLHPNRHHPNHAIRDHHFHQHGP</sequence>
<dbReference type="EMBL" id="MU001635">
    <property type="protein sequence ID" value="KAF2483307.1"/>
    <property type="molecule type" value="Genomic_DNA"/>
</dbReference>
<keyword evidence="2" id="KW-0812">Transmembrane</keyword>
<evidence type="ECO:0000313" key="3">
    <source>
        <dbReference type="EMBL" id="KAF2483307.1"/>
    </source>
</evidence>
<gene>
    <name evidence="3" type="ORF">BDY17DRAFT_345915</name>
</gene>
<feature type="compositionally biased region" description="Low complexity" evidence="1">
    <location>
        <begin position="98"/>
        <end position="110"/>
    </location>
</feature>